<dbReference type="InterPro" id="IPR016181">
    <property type="entry name" value="Acyl_CoA_acyltransferase"/>
</dbReference>
<dbReference type="Pfam" id="PF17668">
    <property type="entry name" value="Acetyltransf_17"/>
    <property type="match status" value="1"/>
</dbReference>
<reference evidence="5" key="1">
    <citation type="submission" date="2017-01" db="EMBL/GenBank/DDBJ databases">
        <authorList>
            <person name="Varghese N."/>
            <person name="Submissions S."/>
        </authorList>
    </citation>
    <scope>NUCLEOTIDE SEQUENCE [LARGE SCALE GENOMIC DNA]</scope>
    <source>
        <strain evidence="5">CGMCC 1.7737</strain>
    </source>
</reference>
<dbReference type="OrthoDB" id="212302at2157"/>
<feature type="region of interest" description="Disordered" evidence="1">
    <location>
        <begin position="23"/>
        <end position="44"/>
    </location>
</feature>
<dbReference type="RefSeq" id="WP_076428960.1">
    <property type="nucleotide sequence ID" value="NZ_FTNO01000001.1"/>
</dbReference>
<sequence>MPEYRPIPAKRKREYEEFLHYAFRPEDGPKSDEDDDDKPELGDRRGLFDGDDLRCVCKHHWFTTHIRGEWHEMAGLSAVASPPESRRRGLVQQLLADSLAEYRENEVYFSALWPFSYEFYRKYGWGTVNKYTKYETTPDALALDTEPAGEFRRLDADEWELLQSVFDAHSQKYALSIDRTEDWWRRRVFEGWKKDPYVYAWTKEGENDARGYVVYTIEENDDGDGKRLKIWEMAYVDDEAYRHLLRFVQYHDSQVETVELSHEPEDTGLLDMVDNPRDVDCEIGTGPMFRLVDVPRALESISYPDEVEGTLVLRITDPLAEWNDGTFELDTDDIVLCDRTDDDPDVTLDVNTLSQLVAGYYSVADAERFDACAVESDDARARLDSLFPKRDVFLREGF</sequence>
<protein>
    <submittedName>
        <fullName evidence="4">Predicted acetyltransferase</fullName>
    </submittedName>
</protein>
<dbReference type="PANTHER" id="PTHR37817:SF1">
    <property type="entry name" value="N-ACETYLTRANSFERASE EIS"/>
    <property type="match status" value="1"/>
</dbReference>
<evidence type="ECO:0000259" key="2">
    <source>
        <dbReference type="Pfam" id="PF13530"/>
    </source>
</evidence>
<dbReference type="GO" id="GO:0030649">
    <property type="term" value="P:aminoglycoside antibiotic catabolic process"/>
    <property type="evidence" value="ECO:0007669"/>
    <property type="project" value="TreeGrafter"/>
</dbReference>
<keyword evidence="4" id="KW-0808">Transferase</keyword>
<name>A0A1N6XU84_9EURY</name>
<dbReference type="Pfam" id="PF13527">
    <property type="entry name" value="Acetyltransf_9"/>
    <property type="match status" value="1"/>
</dbReference>
<evidence type="ECO:0000259" key="3">
    <source>
        <dbReference type="Pfam" id="PF17668"/>
    </source>
</evidence>
<feature type="domain" description="Enhanced intracellular survival protein" evidence="2">
    <location>
        <begin position="294"/>
        <end position="394"/>
    </location>
</feature>
<dbReference type="Gene3D" id="3.30.1050.10">
    <property type="entry name" value="SCP2 sterol-binding domain"/>
    <property type="match status" value="1"/>
</dbReference>
<dbReference type="InterPro" id="IPR036527">
    <property type="entry name" value="SCP2_sterol-bd_dom_sf"/>
</dbReference>
<accession>A0A1N6XU84</accession>
<dbReference type="GO" id="GO:0034069">
    <property type="term" value="F:aminoglycoside N-acetyltransferase activity"/>
    <property type="evidence" value="ECO:0007669"/>
    <property type="project" value="TreeGrafter"/>
</dbReference>
<dbReference type="SUPFAM" id="SSF55718">
    <property type="entry name" value="SCP-like"/>
    <property type="match status" value="1"/>
</dbReference>
<evidence type="ECO:0000256" key="1">
    <source>
        <dbReference type="SAM" id="MobiDB-lite"/>
    </source>
</evidence>
<dbReference type="Gene3D" id="3.40.630.30">
    <property type="match status" value="2"/>
</dbReference>
<proteinExistence type="predicted"/>
<dbReference type="EMBL" id="FTNO01000001">
    <property type="protein sequence ID" value="SIR05853.1"/>
    <property type="molecule type" value="Genomic_DNA"/>
</dbReference>
<dbReference type="SUPFAM" id="SSF55729">
    <property type="entry name" value="Acyl-CoA N-acyltransferases (Nat)"/>
    <property type="match status" value="1"/>
</dbReference>
<dbReference type="Proteomes" id="UP000186914">
    <property type="component" value="Unassembled WGS sequence"/>
</dbReference>
<evidence type="ECO:0000313" key="5">
    <source>
        <dbReference type="Proteomes" id="UP000186914"/>
    </source>
</evidence>
<keyword evidence="5" id="KW-1185">Reference proteome</keyword>
<organism evidence="4 5">
    <name type="scientific">Haladaptatus litoreus</name>
    <dbReference type="NCBI Taxonomy" id="553468"/>
    <lineage>
        <taxon>Archaea</taxon>
        <taxon>Methanobacteriati</taxon>
        <taxon>Methanobacteriota</taxon>
        <taxon>Stenosarchaea group</taxon>
        <taxon>Halobacteria</taxon>
        <taxon>Halobacteriales</taxon>
        <taxon>Haladaptataceae</taxon>
        <taxon>Haladaptatus</taxon>
    </lineage>
</organism>
<feature type="domain" description="Eis-like acetyltransferase" evidence="3">
    <location>
        <begin position="177"/>
        <end position="291"/>
    </location>
</feature>
<dbReference type="Pfam" id="PF13530">
    <property type="entry name" value="SCP2_2"/>
    <property type="match status" value="1"/>
</dbReference>
<gene>
    <name evidence="4" type="ORF">SAMN05421858_1276</name>
</gene>
<evidence type="ECO:0000313" key="4">
    <source>
        <dbReference type="EMBL" id="SIR05853.1"/>
    </source>
</evidence>
<dbReference type="PANTHER" id="PTHR37817">
    <property type="entry name" value="N-ACETYLTRANSFERASE EIS"/>
    <property type="match status" value="1"/>
</dbReference>
<dbReference type="InterPro" id="IPR041380">
    <property type="entry name" value="Acetyltransf_17"/>
</dbReference>
<dbReference type="AlphaFoldDB" id="A0A1N6XU84"/>
<dbReference type="InterPro" id="IPR025559">
    <property type="entry name" value="Eis_dom"/>
</dbReference>
<dbReference type="InterPro" id="IPR051554">
    <property type="entry name" value="Acetyltransferase_Eis"/>
</dbReference>